<evidence type="ECO:0000313" key="3">
    <source>
        <dbReference type="EMBL" id="SLN42147.1"/>
    </source>
</evidence>
<keyword evidence="1" id="KW-0732">Signal</keyword>
<dbReference type="PANTHER" id="PTHR22642">
    <property type="entry name" value="IMIDAZOLONEPROPIONASE"/>
    <property type="match status" value="1"/>
</dbReference>
<dbReference type="SUPFAM" id="SSF51556">
    <property type="entry name" value="Metallo-dependent hydrolases"/>
    <property type="match status" value="1"/>
</dbReference>
<organism evidence="3 4">
    <name type="scientific">Falsiruegeria litorea R37</name>
    <dbReference type="NCBI Taxonomy" id="1200284"/>
    <lineage>
        <taxon>Bacteria</taxon>
        <taxon>Pseudomonadati</taxon>
        <taxon>Pseudomonadota</taxon>
        <taxon>Alphaproteobacteria</taxon>
        <taxon>Rhodobacterales</taxon>
        <taxon>Roseobacteraceae</taxon>
        <taxon>Falsiruegeria</taxon>
    </lineage>
</organism>
<dbReference type="InterPro" id="IPR033932">
    <property type="entry name" value="YtcJ-like"/>
</dbReference>
<dbReference type="InterPro" id="IPR036873">
    <property type="entry name" value="Rhodanese-like_dom_sf"/>
</dbReference>
<accession>A0A1Y5SJB4</accession>
<dbReference type="OrthoDB" id="9811399at2"/>
<dbReference type="CDD" id="cd01300">
    <property type="entry name" value="YtcJ_like"/>
    <property type="match status" value="1"/>
</dbReference>
<keyword evidence="3" id="KW-0378">Hydrolase</keyword>
<dbReference type="Gene3D" id="3.10.310.70">
    <property type="match status" value="1"/>
</dbReference>
<evidence type="ECO:0000259" key="2">
    <source>
        <dbReference type="Pfam" id="PF07969"/>
    </source>
</evidence>
<dbReference type="InterPro" id="IPR013108">
    <property type="entry name" value="Amidohydro_3"/>
</dbReference>
<dbReference type="SUPFAM" id="SSF51338">
    <property type="entry name" value="Composite domain of metallo-dependent hydrolases"/>
    <property type="match status" value="1"/>
</dbReference>
<dbReference type="Proteomes" id="UP000193077">
    <property type="component" value="Unassembled WGS sequence"/>
</dbReference>
<dbReference type="GO" id="GO:0016810">
    <property type="term" value="F:hydrolase activity, acting on carbon-nitrogen (but not peptide) bonds"/>
    <property type="evidence" value="ECO:0007669"/>
    <property type="project" value="InterPro"/>
</dbReference>
<dbReference type="InterPro" id="IPR011059">
    <property type="entry name" value="Metal-dep_hydrolase_composite"/>
</dbReference>
<dbReference type="InterPro" id="IPR032466">
    <property type="entry name" value="Metal_Hydrolase"/>
</dbReference>
<dbReference type="RefSeq" id="WP_085795678.1">
    <property type="nucleotide sequence ID" value="NZ_FWFO01000001.1"/>
</dbReference>
<dbReference type="Gene3D" id="2.30.40.10">
    <property type="entry name" value="Urease, subunit C, domain 1"/>
    <property type="match status" value="1"/>
</dbReference>
<protein>
    <submittedName>
        <fullName evidence="3">N-substituted formamide deformylase</fullName>
        <ecNumber evidence="3">3.5.1.91</ecNumber>
    </submittedName>
</protein>
<sequence length="556" mass="61150">MRPTRLLCVITCSLIASGATAQDADRIFSNGNIYTVNTDAPWAEAVAIRDGKFVAVGTNENAMALAGSGSDVVDLGGRFVLPGLVDAHTHGITALYSRQNWLVLDNSSPEALLQSVKDYADANPDKEWITGETWPPGMFPNDAPEASLLDDIVPNRPVYLVDQSGHSAWMNTKALELMGFNDPDLELDPRAVIVRDENGNPTGTVREFAMGYARQFLPERTLEEWTNASRAMMADYHSNGFTATRLAGGDLDRLEALRTLEAAGDLGMYISVAMDYDRFDEFGTKEEQLAALRQSPDYGSELIGPMGLKMFLDGTQLGRQAWNFDAYPGFPDNFGDQFYEDDELNRLVDELTGEGFFVMAHATGDRAVNQILNAIEAAQTNHPDATVRHHPTHNIQISVDDIPRFAELGVAAELSPQLQVTEELNNTIVGLLGEAIARSRLWQARRLIDGGNELALASDWTVSPLSPWLGIEQVVTRRFAPVTAITMEEAIRAYSYGGAHAIQKEDQIGSIEVGKSADMIVLSQDLFQLEQEGRLEEISETRVLTTVFRGDTVYQE</sequence>
<reference evidence="3 4" key="1">
    <citation type="submission" date="2017-03" db="EMBL/GenBank/DDBJ databases">
        <authorList>
            <person name="Afonso C.L."/>
            <person name="Miller P.J."/>
            <person name="Scott M.A."/>
            <person name="Spackman E."/>
            <person name="Goraichik I."/>
            <person name="Dimitrov K.M."/>
            <person name="Suarez D.L."/>
            <person name="Swayne D.E."/>
        </authorList>
    </citation>
    <scope>NUCLEOTIDE SEQUENCE [LARGE SCALE GENOMIC DNA]</scope>
    <source>
        <strain evidence="3 4">CECT 7639</strain>
    </source>
</reference>
<feature type="signal peptide" evidence="1">
    <location>
        <begin position="1"/>
        <end position="21"/>
    </location>
</feature>
<dbReference type="PANTHER" id="PTHR22642:SF20">
    <property type="entry name" value="AMIDOHYDROLASE 3 DOMAIN-CONTAINING PROTEIN"/>
    <property type="match status" value="1"/>
</dbReference>
<gene>
    <name evidence="3" type="primary">nfdA_4</name>
    <name evidence="3" type="ORF">TRL7639_02169</name>
</gene>
<evidence type="ECO:0000256" key="1">
    <source>
        <dbReference type="SAM" id="SignalP"/>
    </source>
</evidence>
<dbReference type="EMBL" id="FWFO01000001">
    <property type="protein sequence ID" value="SLN42147.1"/>
    <property type="molecule type" value="Genomic_DNA"/>
</dbReference>
<feature type="domain" description="Amidohydrolase 3" evidence="2">
    <location>
        <begin position="71"/>
        <end position="554"/>
    </location>
</feature>
<feature type="chain" id="PRO_5010997654" evidence="1">
    <location>
        <begin position="22"/>
        <end position="556"/>
    </location>
</feature>
<dbReference type="AlphaFoldDB" id="A0A1Y5SJB4"/>
<keyword evidence="4" id="KW-1185">Reference proteome</keyword>
<dbReference type="SUPFAM" id="SSF52821">
    <property type="entry name" value="Rhodanese/Cell cycle control phosphatase"/>
    <property type="match status" value="1"/>
</dbReference>
<proteinExistence type="predicted"/>
<dbReference type="Pfam" id="PF07969">
    <property type="entry name" value="Amidohydro_3"/>
    <property type="match status" value="1"/>
</dbReference>
<dbReference type="EC" id="3.5.1.91" evidence="3"/>
<evidence type="ECO:0000313" key="4">
    <source>
        <dbReference type="Proteomes" id="UP000193077"/>
    </source>
</evidence>
<name>A0A1Y5SJB4_9RHOB</name>
<dbReference type="Gene3D" id="3.20.20.140">
    <property type="entry name" value="Metal-dependent hydrolases"/>
    <property type="match status" value="1"/>
</dbReference>